<dbReference type="Pfam" id="PF16077">
    <property type="entry name" value="Spaetzle"/>
    <property type="match status" value="1"/>
</dbReference>
<organism evidence="6 7">
    <name type="scientific">Penaeus vannamei</name>
    <name type="common">Whiteleg shrimp</name>
    <name type="synonym">Litopenaeus vannamei</name>
    <dbReference type="NCBI Taxonomy" id="6689"/>
    <lineage>
        <taxon>Eukaryota</taxon>
        <taxon>Metazoa</taxon>
        <taxon>Ecdysozoa</taxon>
        <taxon>Arthropoda</taxon>
        <taxon>Crustacea</taxon>
        <taxon>Multicrustacea</taxon>
        <taxon>Malacostraca</taxon>
        <taxon>Eumalacostraca</taxon>
        <taxon>Eucarida</taxon>
        <taxon>Decapoda</taxon>
        <taxon>Dendrobranchiata</taxon>
        <taxon>Penaeoidea</taxon>
        <taxon>Penaeidae</taxon>
        <taxon>Penaeus</taxon>
    </lineage>
</organism>
<dbReference type="SUPFAM" id="SSF57501">
    <property type="entry name" value="Cystine-knot cytokines"/>
    <property type="match status" value="1"/>
</dbReference>
<proteinExistence type="predicted"/>
<dbReference type="GO" id="GO:0008083">
    <property type="term" value="F:growth factor activity"/>
    <property type="evidence" value="ECO:0007669"/>
    <property type="project" value="TreeGrafter"/>
</dbReference>
<evidence type="ECO:0000256" key="1">
    <source>
        <dbReference type="ARBA" id="ARBA00022729"/>
    </source>
</evidence>
<evidence type="ECO:0000256" key="3">
    <source>
        <dbReference type="ARBA" id="ARBA00023180"/>
    </source>
</evidence>
<evidence type="ECO:0000313" key="6">
    <source>
        <dbReference type="EMBL" id="ROT82976.1"/>
    </source>
</evidence>
<dbReference type="GO" id="GO:0045087">
    <property type="term" value="P:innate immune response"/>
    <property type="evidence" value="ECO:0007669"/>
    <property type="project" value="TreeGrafter"/>
</dbReference>
<accession>A0A3R7QY93</accession>
<feature type="domain" description="Spaetzle" evidence="5">
    <location>
        <begin position="227"/>
        <end position="321"/>
    </location>
</feature>
<dbReference type="EMBL" id="QCYY01000754">
    <property type="protein sequence ID" value="ROT82976.1"/>
    <property type="molecule type" value="Genomic_DNA"/>
</dbReference>
<reference evidence="6 7" key="2">
    <citation type="submission" date="2019-01" db="EMBL/GenBank/DDBJ databases">
        <title>The decoding of complex shrimp genome reveals the adaptation for benthos swimmer, frequently molting mechanism and breeding impact on genome.</title>
        <authorList>
            <person name="Sun Y."/>
            <person name="Gao Y."/>
            <person name="Yu Y."/>
        </authorList>
    </citation>
    <scope>NUCLEOTIDE SEQUENCE [LARGE SCALE GENOMIC DNA]</scope>
    <source>
        <tissue evidence="6">Muscle</tissue>
    </source>
</reference>
<dbReference type="Gene3D" id="2.10.90.10">
    <property type="entry name" value="Cystine-knot cytokines"/>
    <property type="match status" value="1"/>
</dbReference>
<comment type="caution">
    <text evidence="6">The sequence shown here is derived from an EMBL/GenBank/DDBJ whole genome shotgun (WGS) entry which is preliminary data.</text>
</comment>
<dbReference type="PANTHER" id="PTHR23199:SF12">
    <property type="entry name" value="NEUROTROPHIN 1-RELATED"/>
    <property type="match status" value="1"/>
</dbReference>
<keyword evidence="2" id="KW-1015">Disulfide bond</keyword>
<keyword evidence="1" id="KW-0732">Signal</keyword>
<name>A0A3R7QY93_PENVA</name>
<dbReference type="AlphaFoldDB" id="A0A3R7QY93"/>
<evidence type="ECO:0000256" key="2">
    <source>
        <dbReference type="ARBA" id="ARBA00023157"/>
    </source>
</evidence>
<dbReference type="InterPro" id="IPR032104">
    <property type="entry name" value="Spaetzle"/>
</dbReference>
<evidence type="ECO:0000256" key="4">
    <source>
        <dbReference type="SAM" id="MobiDB-lite"/>
    </source>
</evidence>
<feature type="region of interest" description="Disordered" evidence="4">
    <location>
        <begin position="1"/>
        <end position="39"/>
    </location>
</feature>
<dbReference type="FunFam" id="2.10.90.10:FF:000035">
    <property type="entry name" value="Spz1"/>
    <property type="match status" value="1"/>
</dbReference>
<dbReference type="GO" id="GO:0005121">
    <property type="term" value="F:Toll binding"/>
    <property type="evidence" value="ECO:0007669"/>
    <property type="project" value="TreeGrafter"/>
</dbReference>
<keyword evidence="3" id="KW-0325">Glycoprotein</keyword>
<dbReference type="PANTHER" id="PTHR23199">
    <property type="entry name" value="NEUROTROPHIN 1-RELATED"/>
    <property type="match status" value="1"/>
</dbReference>
<protein>
    <submittedName>
        <fullName evidence="6">Spz1</fullName>
    </submittedName>
</protein>
<sequence>MRRQSRKGYQGNFDYRNTSRTHHSIPTAQWSSPPPPPPRLLQLHEAPCDVTRSSGKDGLAFPVYMVERESSEVSVVPGYSASTPALLLWTRNKKMAAKLAILVAMVGLAAATPEADPKTSTHHHGYFPVYAHHTYCDATVAPTCAQNSTLNYCLDDEEYPQYEIKAYVHADIVFLKKYADIPSQSADDLVDGITKEQEEGFDYSYYTGASTGDSPYDLTHWSGPEGYLCPSDVVYAMPRRARNVEGKWRVIVNDVHYYTQTARLETCLFPGAACRALAPCFSSTCTQKYIYHRLLSWDPCDPYKGLFIDAYRLPAACSCHVPTL</sequence>
<dbReference type="InterPro" id="IPR029034">
    <property type="entry name" value="Cystine-knot_cytokine"/>
</dbReference>
<gene>
    <name evidence="6" type="ORF">C7M84_023838</name>
</gene>
<dbReference type="OrthoDB" id="10064289at2759"/>
<keyword evidence="7" id="KW-1185">Reference proteome</keyword>
<dbReference type="GO" id="GO:0005615">
    <property type="term" value="C:extracellular space"/>
    <property type="evidence" value="ECO:0007669"/>
    <property type="project" value="UniProtKB-ARBA"/>
</dbReference>
<evidence type="ECO:0000259" key="5">
    <source>
        <dbReference type="Pfam" id="PF16077"/>
    </source>
</evidence>
<reference evidence="6 7" key="1">
    <citation type="submission" date="2018-04" db="EMBL/GenBank/DDBJ databases">
        <authorList>
            <person name="Zhang X."/>
            <person name="Yuan J."/>
            <person name="Li F."/>
            <person name="Xiang J."/>
        </authorList>
    </citation>
    <scope>NUCLEOTIDE SEQUENCE [LARGE SCALE GENOMIC DNA]</scope>
    <source>
        <tissue evidence="6">Muscle</tissue>
    </source>
</reference>
<dbReference type="Proteomes" id="UP000283509">
    <property type="component" value="Unassembled WGS sequence"/>
</dbReference>
<dbReference type="GO" id="GO:0021556">
    <property type="term" value="P:central nervous system formation"/>
    <property type="evidence" value="ECO:0007669"/>
    <property type="project" value="TreeGrafter"/>
</dbReference>
<dbReference type="InterPro" id="IPR052444">
    <property type="entry name" value="Spz/Toll_ligand-like"/>
</dbReference>
<evidence type="ECO:0000313" key="7">
    <source>
        <dbReference type="Proteomes" id="UP000283509"/>
    </source>
</evidence>